<sequence>MKFSHQLQFNAVPDWADYYVPYSNLKKLVYSIERDRILAGSTMEDIPNEQTALLDNQHHHNDNTTSHNDRFIAALDRALDRIVNFYSKKETELYDAVDTLLIDLEAQATAVASSTTTTTTTPVAAAHSDHPPQAHQNRQQQHKRTHSTSSLLATQNLADHDPEATRIDMGAMDDEREQLRRHAVDLFVQLSELKSFVSLNATAFAKILKKYDKITGSELKRYYTSNYVTKAYPFRTATKQKLNATIQRIEHGYAALTHQDDTVEDAVRELKAHLRDRIVWERNTIWRDMIGQERKVQNMGNVAERKLVHTPFGDLDRSTLSQLAWLVACLVVFFILLKTELFADIEQNRCFAILIFASMLWATEVMPLFATAMIIPLLVVVLGVMRSADDGHERLSAPEAAKVVFSGMFSSVIMLLLGGFAIAGSLSKFGIAKSMATFVLSRAGTRPSRVLLVNMFVATVTSMWISNVAAPVLCFSLIQPILRTLPVDSSFGSCLIIGIALASNLGGLASPISSPQNIIAIQNMDPAPSWGQWFLISIPVSIIGNMIIWLWLLFSYRPEKNTSQIHTIRASQDPITGTQIFVMLVTVVTIALWCVAHSLEGMLGDMGIIAIIPLVAFFGTGLLTKDDFNHFLWTVIMLAMGGTVLGKAVESSGLLRTIATSIQHMVTGFSTFEVLIVFSLLVVVIATFISHTVAALIILPIVAEVGAEMTDPHPRLLVMGTVFICSIAMGLPVSGFPNMNAVSQENELGKPYLSTKDFLRNGVPCSLLCLLCVTSIGYGLMNLAGF</sequence>
<feature type="region of interest" description="Disordered" evidence="6">
    <location>
        <begin position="113"/>
        <end position="159"/>
    </location>
</feature>
<accession>A0AAD7V0L5</accession>
<dbReference type="Pfam" id="PF03105">
    <property type="entry name" value="SPX"/>
    <property type="match status" value="1"/>
</dbReference>
<dbReference type="CDD" id="cd01115">
    <property type="entry name" value="SLC13_permease"/>
    <property type="match status" value="1"/>
</dbReference>
<feature type="transmembrane region" description="Helical" evidence="7">
    <location>
        <begin position="758"/>
        <end position="781"/>
    </location>
</feature>
<feature type="transmembrane region" description="Helical" evidence="7">
    <location>
        <begin position="403"/>
        <end position="429"/>
    </location>
</feature>
<comment type="subcellular location">
    <subcellularLocation>
        <location evidence="1">Membrane</location>
        <topology evidence="1">Multi-pass membrane protein</topology>
    </subcellularLocation>
</comment>
<dbReference type="PROSITE" id="PS51382">
    <property type="entry name" value="SPX"/>
    <property type="match status" value="1"/>
</dbReference>
<organism evidence="9 10">
    <name type="scientific">Lichtheimia ornata</name>
    <dbReference type="NCBI Taxonomy" id="688661"/>
    <lineage>
        <taxon>Eukaryota</taxon>
        <taxon>Fungi</taxon>
        <taxon>Fungi incertae sedis</taxon>
        <taxon>Mucoromycota</taxon>
        <taxon>Mucoromycotina</taxon>
        <taxon>Mucoromycetes</taxon>
        <taxon>Mucorales</taxon>
        <taxon>Lichtheimiaceae</taxon>
        <taxon>Lichtheimia</taxon>
    </lineage>
</organism>
<gene>
    <name evidence="9" type="ORF">O0I10_008827</name>
</gene>
<feature type="compositionally biased region" description="Polar residues" evidence="6">
    <location>
        <begin position="147"/>
        <end position="157"/>
    </location>
</feature>
<evidence type="ECO:0000256" key="2">
    <source>
        <dbReference type="ARBA" id="ARBA00022448"/>
    </source>
</evidence>
<feature type="transmembrane region" description="Helical" evidence="7">
    <location>
        <begin position="323"/>
        <end position="343"/>
    </location>
</feature>
<reference evidence="9 10" key="1">
    <citation type="submission" date="2023-03" db="EMBL/GenBank/DDBJ databases">
        <title>Genome sequence of Lichtheimia ornata CBS 291.66.</title>
        <authorList>
            <person name="Mohabir J.T."/>
            <person name="Shea T.P."/>
            <person name="Kurbessoian T."/>
            <person name="Berby B."/>
            <person name="Fontaine J."/>
            <person name="Livny J."/>
            <person name="Gnirke A."/>
            <person name="Stajich J.E."/>
            <person name="Cuomo C.A."/>
        </authorList>
    </citation>
    <scope>NUCLEOTIDE SEQUENCE [LARGE SCALE GENOMIC DNA]</scope>
    <source>
        <strain evidence="9">CBS 291.66</strain>
    </source>
</reference>
<evidence type="ECO:0000313" key="9">
    <source>
        <dbReference type="EMBL" id="KAJ8655541.1"/>
    </source>
</evidence>
<dbReference type="PANTHER" id="PTHR10283:SF92">
    <property type="entry name" value="LOW-AFFINITY PHOSPHATE TRANSPORTER PHO91"/>
    <property type="match status" value="1"/>
</dbReference>
<dbReference type="InterPro" id="IPR004680">
    <property type="entry name" value="Cit_transptr-like_dom"/>
</dbReference>
<feature type="domain" description="SPX" evidence="8">
    <location>
        <begin position="1"/>
        <end position="225"/>
    </location>
</feature>
<feature type="transmembrane region" description="Helical" evidence="7">
    <location>
        <begin position="533"/>
        <end position="554"/>
    </location>
</feature>
<evidence type="ECO:0000256" key="1">
    <source>
        <dbReference type="ARBA" id="ARBA00004141"/>
    </source>
</evidence>
<feature type="transmembrane region" description="Helical" evidence="7">
    <location>
        <begin position="670"/>
        <end position="703"/>
    </location>
</feature>
<keyword evidence="2" id="KW-0813">Transport</keyword>
<evidence type="ECO:0000313" key="10">
    <source>
        <dbReference type="Proteomes" id="UP001234581"/>
    </source>
</evidence>
<keyword evidence="5 7" id="KW-0472">Membrane</keyword>
<dbReference type="GO" id="GO:0006817">
    <property type="term" value="P:phosphate ion transport"/>
    <property type="evidence" value="ECO:0007669"/>
    <property type="project" value="TreeGrafter"/>
</dbReference>
<evidence type="ECO:0000259" key="8">
    <source>
        <dbReference type="PROSITE" id="PS51382"/>
    </source>
</evidence>
<keyword evidence="3 7" id="KW-0812">Transmembrane</keyword>
<dbReference type="InterPro" id="IPR004331">
    <property type="entry name" value="SPX_dom"/>
</dbReference>
<dbReference type="PANTHER" id="PTHR10283">
    <property type="entry name" value="SOLUTE CARRIER FAMILY 13 MEMBER"/>
    <property type="match status" value="1"/>
</dbReference>
<dbReference type="Proteomes" id="UP001234581">
    <property type="component" value="Unassembled WGS sequence"/>
</dbReference>
<feature type="transmembrane region" description="Helical" evidence="7">
    <location>
        <begin position="490"/>
        <end position="512"/>
    </location>
</feature>
<evidence type="ECO:0000256" key="4">
    <source>
        <dbReference type="ARBA" id="ARBA00022989"/>
    </source>
</evidence>
<dbReference type="GeneID" id="83216234"/>
<feature type="transmembrane region" description="Helical" evidence="7">
    <location>
        <begin position="450"/>
        <end position="478"/>
    </location>
</feature>
<feature type="compositionally biased region" description="Low complexity" evidence="6">
    <location>
        <begin position="113"/>
        <end position="126"/>
    </location>
</feature>
<dbReference type="RefSeq" id="XP_058340454.1">
    <property type="nucleotide sequence ID" value="XM_058488828.1"/>
</dbReference>
<feature type="transmembrane region" description="Helical" evidence="7">
    <location>
        <begin position="350"/>
        <end position="383"/>
    </location>
</feature>
<dbReference type="GO" id="GO:0005886">
    <property type="term" value="C:plasma membrane"/>
    <property type="evidence" value="ECO:0007669"/>
    <property type="project" value="TreeGrafter"/>
</dbReference>
<evidence type="ECO:0000256" key="6">
    <source>
        <dbReference type="SAM" id="MobiDB-lite"/>
    </source>
</evidence>
<evidence type="ECO:0000256" key="5">
    <source>
        <dbReference type="ARBA" id="ARBA00023136"/>
    </source>
</evidence>
<keyword evidence="10" id="KW-1185">Reference proteome</keyword>
<proteinExistence type="predicted"/>
<feature type="transmembrane region" description="Helical" evidence="7">
    <location>
        <begin position="603"/>
        <end position="624"/>
    </location>
</feature>
<feature type="transmembrane region" description="Helical" evidence="7">
    <location>
        <begin position="715"/>
        <end position="737"/>
    </location>
</feature>
<dbReference type="GO" id="GO:0005315">
    <property type="term" value="F:phosphate transmembrane transporter activity"/>
    <property type="evidence" value="ECO:0007669"/>
    <property type="project" value="TreeGrafter"/>
</dbReference>
<dbReference type="AlphaFoldDB" id="A0AAD7V0L5"/>
<evidence type="ECO:0000256" key="3">
    <source>
        <dbReference type="ARBA" id="ARBA00022692"/>
    </source>
</evidence>
<keyword evidence="4 7" id="KW-1133">Transmembrane helix</keyword>
<name>A0AAD7V0L5_9FUNG</name>
<dbReference type="Pfam" id="PF03600">
    <property type="entry name" value="CitMHS"/>
    <property type="match status" value="1"/>
</dbReference>
<dbReference type="CDD" id="cd14478">
    <property type="entry name" value="SPX_PHO87_PHO90_like"/>
    <property type="match status" value="1"/>
</dbReference>
<comment type="caution">
    <text evidence="9">The sequence shown here is derived from an EMBL/GenBank/DDBJ whole genome shotgun (WGS) entry which is preliminary data.</text>
</comment>
<dbReference type="EMBL" id="JARTCD010000048">
    <property type="protein sequence ID" value="KAJ8655541.1"/>
    <property type="molecule type" value="Genomic_DNA"/>
</dbReference>
<protein>
    <recommendedName>
        <fullName evidence="8">SPX domain-containing protein</fullName>
    </recommendedName>
</protein>
<feature type="transmembrane region" description="Helical" evidence="7">
    <location>
        <begin position="574"/>
        <end position="596"/>
    </location>
</feature>
<dbReference type="GO" id="GO:0006797">
    <property type="term" value="P:polyphosphate metabolic process"/>
    <property type="evidence" value="ECO:0007669"/>
    <property type="project" value="TreeGrafter"/>
</dbReference>
<evidence type="ECO:0000256" key="7">
    <source>
        <dbReference type="SAM" id="Phobius"/>
    </source>
</evidence>
<feature type="transmembrane region" description="Helical" evidence="7">
    <location>
        <begin position="630"/>
        <end position="649"/>
    </location>
</feature>